<dbReference type="KEGG" id="psoj:PHYSODRAFT_392097"/>
<dbReference type="EMBL" id="JH159156">
    <property type="protein sequence ID" value="EGZ13531.1"/>
    <property type="molecule type" value="Genomic_DNA"/>
</dbReference>
<gene>
    <name evidence="1" type="ORF">PHYSODRAFT_392097</name>
</gene>
<dbReference type="InParanoid" id="G4ZUQ7"/>
<dbReference type="STRING" id="1094619.G4ZUQ7"/>
<organism evidence="1 2">
    <name type="scientific">Phytophthora sojae (strain P6497)</name>
    <name type="common">Soybean stem and root rot agent</name>
    <name type="synonym">Phytophthora megasperma f. sp. glycines</name>
    <dbReference type="NCBI Taxonomy" id="1094619"/>
    <lineage>
        <taxon>Eukaryota</taxon>
        <taxon>Sar</taxon>
        <taxon>Stramenopiles</taxon>
        <taxon>Oomycota</taxon>
        <taxon>Peronosporomycetes</taxon>
        <taxon>Peronosporales</taxon>
        <taxon>Peronosporaceae</taxon>
        <taxon>Phytophthora</taxon>
    </lineage>
</organism>
<evidence type="ECO:0000313" key="2">
    <source>
        <dbReference type="Proteomes" id="UP000002640"/>
    </source>
</evidence>
<feature type="non-terminal residue" evidence="1">
    <location>
        <position position="1"/>
    </location>
</feature>
<accession>G4ZUQ7</accession>
<name>G4ZUQ7_PHYSP</name>
<keyword evidence="2" id="KW-1185">Reference proteome</keyword>
<proteinExistence type="predicted"/>
<dbReference type="AlphaFoldDB" id="G4ZUQ7"/>
<dbReference type="RefSeq" id="XP_009530960.1">
    <property type="nucleotide sequence ID" value="XM_009532665.1"/>
</dbReference>
<reference evidence="1 2" key="1">
    <citation type="journal article" date="2006" name="Science">
        <title>Phytophthora genome sequences uncover evolutionary origins and mechanisms of pathogenesis.</title>
        <authorList>
            <person name="Tyler B.M."/>
            <person name="Tripathy S."/>
            <person name="Zhang X."/>
            <person name="Dehal P."/>
            <person name="Jiang R.H."/>
            <person name="Aerts A."/>
            <person name="Arredondo F.D."/>
            <person name="Baxter L."/>
            <person name="Bensasson D."/>
            <person name="Beynon J.L."/>
            <person name="Chapman J."/>
            <person name="Damasceno C.M."/>
            <person name="Dorrance A.E."/>
            <person name="Dou D."/>
            <person name="Dickerman A.W."/>
            <person name="Dubchak I.L."/>
            <person name="Garbelotto M."/>
            <person name="Gijzen M."/>
            <person name="Gordon S.G."/>
            <person name="Govers F."/>
            <person name="Grunwald N.J."/>
            <person name="Huang W."/>
            <person name="Ivors K.L."/>
            <person name="Jones R.W."/>
            <person name="Kamoun S."/>
            <person name="Krampis K."/>
            <person name="Lamour K.H."/>
            <person name="Lee M.K."/>
            <person name="McDonald W.H."/>
            <person name="Medina M."/>
            <person name="Meijer H.J."/>
            <person name="Nordberg E.K."/>
            <person name="Maclean D.J."/>
            <person name="Ospina-Giraldo M.D."/>
            <person name="Morris P.F."/>
            <person name="Phuntumart V."/>
            <person name="Putnam N.H."/>
            <person name="Rash S."/>
            <person name="Rose J.K."/>
            <person name="Sakihama Y."/>
            <person name="Salamov A.A."/>
            <person name="Savidor A."/>
            <person name="Scheuring C.F."/>
            <person name="Smith B.M."/>
            <person name="Sobral B.W."/>
            <person name="Terry A."/>
            <person name="Torto-Alalibo T.A."/>
            <person name="Win J."/>
            <person name="Xu Z."/>
            <person name="Zhang H."/>
            <person name="Grigoriev I.V."/>
            <person name="Rokhsar D.S."/>
            <person name="Boore J.L."/>
        </authorList>
    </citation>
    <scope>NUCLEOTIDE SEQUENCE [LARGE SCALE GENOMIC DNA]</scope>
    <source>
        <strain evidence="1 2">P6497</strain>
    </source>
</reference>
<feature type="non-terminal residue" evidence="1">
    <location>
        <position position="113"/>
    </location>
</feature>
<sequence length="113" mass="12733">LGDFFPIVAGVARAKQVRSRFRDERQKQVTQRRADEQAFLDQLPGFGGGLNAEDQTYGGVTQNVNGFGARASDRDAWFRSFRAQGSHGRNDFYLLQETHVEVGDIDKYSDLYA</sequence>
<dbReference type="Proteomes" id="UP000002640">
    <property type="component" value="Unassembled WGS sequence"/>
</dbReference>
<protein>
    <submittedName>
        <fullName evidence="1">Uncharacterized protein</fullName>
    </submittedName>
</protein>
<evidence type="ECO:0000313" key="1">
    <source>
        <dbReference type="EMBL" id="EGZ13531.1"/>
    </source>
</evidence>
<dbReference type="GeneID" id="20651146"/>